<protein>
    <submittedName>
        <fullName evidence="1">Uncharacterized protein</fullName>
    </submittedName>
</protein>
<reference evidence="2" key="1">
    <citation type="submission" date="2014-09" db="EMBL/GenBank/DDBJ databases">
        <title>Vibrio variabilis JCM 19239. (C206) whole genome shotgun sequence.</title>
        <authorList>
            <person name="Sawabe T."/>
            <person name="Meirelles P."/>
            <person name="Nakanishi M."/>
            <person name="Sayaka M."/>
            <person name="Hattori M."/>
            <person name="Ohkuma M."/>
        </authorList>
    </citation>
    <scope>NUCLEOTIDE SEQUENCE [LARGE SCALE GENOMIC DNA]</scope>
    <source>
        <strain evidence="2">JCM 19239</strain>
    </source>
</reference>
<dbReference type="Proteomes" id="UP000029223">
    <property type="component" value="Unassembled WGS sequence"/>
</dbReference>
<reference evidence="2" key="2">
    <citation type="submission" date="2014-09" db="EMBL/GenBank/DDBJ databases">
        <authorList>
            <consortium name="NBRP consortium"/>
            <person name="Sawabe T."/>
            <person name="Meirelles P."/>
            <person name="Nakanishi M."/>
            <person name="Sayaka M."/>
            <person name="Hattori M."/>
            <person name="Ohkuma M."/>
        </authorList>
    </citation>
    <scope>NUCLEOTIDE SEQUENCE [LARGE SCALE GENOMIC DNA]</scope>
    <source>
        <strain evidence="2">JCM 19239</strain>
    </source>
</reference>
<dbReference type="EMBL" id="BBMS01000148">
    <property type="protein sequence ID" value="GAL31312.1"/>
    <property type="molecule type" value="Genomic_DNA"/>
</dbReference>
<organism evidence="1 2">
    <name type="scientific">Vibrio variabilis</name>
    <dbReference type="NCBI Taxonomy" id="990271"/>
    <lineage>
        <taxon>Bacteria</taxon>
        <taxon>Pseudomonadati</taxon>
        <taxon>Pseudomonadota</taxon>
        <taxon>Gammaproteobacteria</taxon>
        <taxon>Vibrionales</taxon>
        <taxon>Vibrionaceae</taxon>
        <taxon>Vibrio</taxon>
    </lineage>
</organism>
<gene>
    <name evidence="1" type="ORF">JCM19239_3525</name>
</gene>
<accession>A0ABQ0JRE1</accession>
<keyword evidence="2" id="KW-1185">Reference proteome</keyword>
<evidence type="ECO:0000313" key="2">
    <source>
        <dbReference type="Proteomes" id="UP000029223"/>
    </source>
</evidence>
<evidence type="ECO:0000313" key="1">
    <source>
        <dbReference type="EMBL" id="GAL31312.1"/>
    </source>
</evidence>
<proteinExistence type="predicted"/>
<name>A0ABQ0JRE1_9VIBR</name>
<sequence length="64" mass="7348">MHHHIIWGRVFLGLGFKVSPIPAQHLSHSSVGKRTMPMMQEPFVKLIRDLIFVLDLLNLSNNKT</sequence>
<comment type="caution">
    <text evidence="1">The sequence shown here is derived from an EMBL/GenBank/DDBJ whole genome shotgun (WGS) entry which is preliminary data.</text>
</comment>